<evidence type="ECO:0000256" key="8">
    <source>
        <dbReference type="RuleBase" id="RU363032"/>
    </source>
</evidence>
<evidence type="ECO:0000256" key="6">
    <source>
        <dbReference type="ARBA" id="ARBA00022989"/>
    </source>
</evidence>
<sequence length="258" mass="28816">MVYSFNASETRAVWGGFSLKWYQALFMDSDILEALYVTVSVAALATLASTVMGTVAAIGIHSMKSWTRSLYMNITNLPMLMPDIVTGISLMILFIFVKLPRGYGTMLLAHITFDIPYVIFSVLPRLRRMNPNTYEAALDLGAKPFTALRKVLLPEIMPGVITGALLAFTMSLDDFVISYFTSVRTSNLSMLIYSMTRRKVPPTINALSTLMFVVVLSLLLFINLRGTSRKKKSLHSLRSGFQGREYPADTMIKEVPRS</sequence>
<keyword evidence="4" id="KW-1003">Cell membrane</keyword>
<dbReference type="Gene3D" id="1.10.3720.10">
    <property type="entry name" value="MetI-like"/>
    <property type="match status" value="1"/>
</dbReference>
<accession>A0A9D0YXF2</accession>
<dbReference type="EMBL" id="DVFI01000135">
    <property type="protein sequence ID" value="HIQ63872.1"/>
    <property type="molecule type" value="Genomic_DNA"/>
</dbReference>
<evidence type="ECO:0000256" key="7">
    <source>
        <dbReference type="ARBA" id="ARBA00023136"/>
    </source>
</evidence>
<organism evidence="10 11">
    <name type="scientific">Candidatus Avichristensenella intestinipullorum</name>
    <dbReference type="NCBI Taxonomy" id="2840693"/>
    <lineage>
        <taxon>Bacteria</taxon>
        <taxon>Bacillati</taxon>
        <taxon>Bacillota</taxon>
        <taxon>Clostridia</taxon>
        <taxon>Candidatus Avichristensenella</taxon>
    </lineage>
</organism>
<reference evidence="10" key="1">
    <citation type="submission" date="2020-10" db="EMBL/GenBank/DDBJ databases">
        <authorList>
            <person name="Gilroy R."/>
        </authorList>
    </citation>
    <scope>NUCLEOTIDE SEQUENCE</scope>
    <source>
        <strain evidence="10">ChiHile30-977</strain>
    </source>
</reference>
<evidence type="ECO:0000313" key="11">
    <source>
        <dbReference type="Proteomes" id="UP000886819"/>
    </source>
</evidence>
<gene>
    <name evidence="10" type="ORF">IAA66_09870</name>
</gene>
<dbReference type="Proteomes" id="UP000886819">
    <property type="component" value="Unassembled WGS sequence"/>
</dbReference>
<feature type="transmembrane region" description="Helical" evidence="8">
    <location>
        <begin position="103"/>
        <end position="123"/>
    </location>
</feature>
<feature type="transmembrane region" description="Helical" evidence="8">
    <location>
        <begin position="200"/>
        <end position="222"/>
    </location>
</feature>
<evidence type="ECO:0000313" key="10">
    <source>
        <dbReference type="EMBL" id="HIQ63872.1"/>
    </source>
</evidence>
<dbReference type="AlphaFoldDB" id="A0A9D0YXF2"/>
<feature type="transmembrane region" description="Helical" evidence="8">
    <location>
        <begin position="34"/>
        <end position="58"/>
    </location>
</feature>
<dbReference type="Pfam" id="PF00528">
    <property type="entry name" value="BPD_transp_1"/>
    <property type="match status" value="1"/>
</dbReference>
<dbReference type="SUPFAM" id="SSF161098">
    <property type="entry name" value="MetI-like"/>
    <property type="match status" value="1"/>
</dbReference>
<feature type="transmembrane region" description="Helical" evidence="8">
    <location>
        <begin position="159"/>
        <end position="180"/>
    </location>
</feature>
<protein>
    <submittedName>
        <fullName evidence="10">ABC transporter permease</fullName>
    </submittedName>
</protein>
<dbReference type="InterPro" id="IPR035906">
    <property type="entry name" value="MetI-like_sf"/>
</dbReference>
<keyword evidence="7 8" id="KW-0472">Membrane</keyword>
<dbReference type="InterPro" id="IPR000515">
    <property type="entry name" value="MetI-like"/>
</dbReference>
<dbReference type="PANTHER" id="PTHR43848:SF2">
    <property type="entry name" value="PUTRESCINE TRANSPORT SYSTEM PERMEASE PROTEIN POTI"/>
    <property type="match status" value="1"/>
</dbReference>
<dbReference type="PROSITE" id="PS50928">
    <property type="entry name" value="ABC_TM1"/>
    <property type="match status" value="1"/>
</dbReference>
<reference evidence="10" key="2">
    <citation type="journal article" date="2021" name="PeerJ">
        <title>Extensive microbial diversity within the chicken gut microbiome revealed by metagenomics and culture.</title>
        <authorList>
            <person name="Gilroy R."/>
            <person name="Ravi A."/>
            <person name="Getino M."/>
            <person name="Pursley I."/>
            <person name="Horton D.L."/>
            <person name="Alikhan N.F."/>
            <person name="Baker D."/>
            <person name="Gharbi K."/>
            <person name="Hall N."/>
            <person name="Watson M."/>
            <person name="Adriaenssens E.M."/>
            <person name="Foster-Nyarko E."/>
            <person name="Jarju S."/>
            <person name="Secka A."/>
            <person name="Antonio M."/>
            <person name="Oren A."/>
            <person name="Chaudhuri R.R."/>
            <person name="La Ragione R."/>
            <person name="Hildebrand F."/>
            <person name="Pallen M.J."/>
        </authorList>
    </citation>
    <scope>NUCLEOTIDE SEQUENCE</scope>
    <source>
        <strain evidence="10">ChiHile30-977</strain>
    </source>
</reference>
<feature type="domain" description="ABC transmembrane type-1" evidence="9">
    <location>
        <begin position="35"/>
        <end position="222"/>
    </location>
</feature>
<comment type="caution">
    <text evidence="10">The sequence shown here is derived from an EMBL/GenBank/DDBJ whole genome shotgun (WGS) entry which is preliminary data.</text>
</comment>
<name>A0A9D0YXF2_9FIRM</name>
<evidence type="ECO:0000256" key="4">
    <source>
        <dbReference type="ARBA" id="ARBA00022475"/>
    </source>
</evidence>
<dbReference type="PANTHER" id="PTHR43848">
    <property type="entry name" value="PUTRESCINE TRANSPORT SYSTEM PERMEASE PROTEIN POTI"/>
    <property type="match status" value="1"/>
</dbReference>
<dbReference type="CDD" id="cd06261">
    <property type="entry name" value="TM_PBP2"/>
    <property type="match status" value="1"/>
</dbReference>
<evidence type="ECO:0000256" key="3">
    <source>
        <dbReference type="ARBA" id="ARBA00022448"/>
    </source>
</evidence>
<keyword evidence="3 8" id="KW-0813">Transport</keyword>
<comment type="subcellular location">
    <subcellularLocation>
        <location evidence="1 8">Cell membrane</location>
        <topology evidence="1 8">Multi-pass membrane protein</topology>
    </subcellularLocation>
</comment>
<evidence type="ECO:0000256" key="5">
    <source>
        <dbReference type="ARBA" id="ARBA00022692"/>
    </source>
</evidence>
<keyword evidence="6 8" id="KW-1133">Transmembrane helix</keyword>
<proteinExistence type="inferred from homology"/>
<evidence type="ECO:0000256" key="2">
    <source>
        <dbReference type="ARBA" id="ARBA00007069"/>
    </source>
</evidence>
<evidence type="ECO:0000256" key="1">
    <source>
        <dbReference type="ARBA" id="ARBA00004651"/>
    </source>
</evidence>
<feature type="transmembrane region" description="Helical" evidence="8">
    <location>
        <begin position="79"/>
        <end position="97"/>
    </location>
</feature>
<keyword evidence="5 8" id="KW-0812">Transmembrane</keyword>
<comment type="similarity">
    <text evidence="2">Belongs to the binding-protein-dependent transport system permease family. CysTW subfamily.</text>
</comment>
<evidence type="ECO:0000259" key="9">
    <source>
        <dbReference type="PROSITE" id="PS50928"/>
    </source>
</evidence>
<dbReference type="InterPro" id="IPR051789">
    <property type="entry name" value="Bact_Polyamine_Transport"/>
</dbReference>
<dbReference type="GO" id="GO:0005886">
    <property type="term" value="C:plasma membrane"/>
    <property type="evidence" value="ECO:0007669"/>
    <property type="project" value="UniProtKB-SubCell"/>
</dbReference>
<dbReference type="GO" id="GO:0055085">
    <property type="term" value="P:transmembrane transport"/>
    <property type="evidence" value="ECO:0007669"/>
    <property type="project" value="InterPro"/>
</dbReference>